<evidence type="ECO:0000256" key="2">
    <source>
        <dbReference type="SAM" id="Phobius"/>
    </source>
</evidence>
<reference evidence="3 4" key="1">
    <citation type="journal article" date="2022" name="Nat. Ecol. Evol.">
        <title>A masculinizing supergene underlies an exaggerated male reproductive morph in a spider.</title>
        <authorList>
            <person name="Hendrickx F."/>
            <person name="De Corte Z."/>
            <person name="Sonet G."/>
            <person name="Van Belleghem S.M."/>
            <person name="Kostlbacher S."/>
            <person name="Vangestel C."/>
        </authorList>
    </citation>
    <scope>NUCLEOTIDE SEQUENCE [LARGE SCALE GENOMIC DNA]</scope>
    <source>
        <strain evidence="3">W744_W776</strain>
    </source>
</reference>
<dbReference type="AlphaFoldDB" id="A0AAV6UZL8"/>
<dbReference type="EMBL" id="JAFNEN010000200">
    <property type="protein sequence ID" value="KAG8189912.1"/>
    <property type="molecule type" value="Genomic_DNA"/>
</dbReference>
<comment type="caution">
    <text evidence="3">The sequence shown here is derived from an EMBL/GenBank/DDBJ whole genome shotgun (WGS) entry which is preliminary data.</text>
</comment>
<keyword evidence="2" id="KW-0812">Transmembrane</keyword>
<accession>A0AAV6UZL8</accession>
<keyword evidence="4" id="KW-1185">Reference proteome</keyword>
<evidence type="ECO:0000256" key="1">
    <source>
        <dbReference type="SAM" id="MobiDB-lite"/>
    </source>
</evidence>
<evidence type="ECO:0000313" key="3">
    <source>
        <dbReference type="EMBL" id="KAG8189912.1"/>
    </source>
</evidence>
<organism evidence="3 4">
    <name type="scientific">Oedothorax gibbosus</name>
    <dbReference type="NCBI Taxonomy" id="931172"/>
    <lineage>
        <taxon>Eukaryota</taxon>
        <taxon>Metazoa</taxon>
        <taxon>Ecdysozoa</taxon>
        <taxon>Arthropoda</taxon>
        <taxon>Chelicerata</taxon>
        <taxon>Arachnida</taxon>
        <taxon>Araneae</taxon>
        <taxon>Araneomorphae</taxon>
        <taxon>Entelegynae</taxon>
        <taxon>Araneoidea</taxon>
        <taxon>Linyphiidae</taxon>
        <taxon>Erigoninae</taxon>
        <taxon>Oedothorax</taxon>
    </lineage>
</organism>
<keyword evidence="2" id="KW-0472">Membrane</keyword>
<name>A0AAV6UZL8_9ARAC</name>
<evidence type="ECO:0000313" key="4">
    <source>
        <dbReference type="Proteomes" id="UP000827092"/>
    </source>
</evidence>
<protein>
    <submittedName>
        <fullName evidence="3">Uncharacterized protein</fullName>
    </submittedName>
</protein>
<keyword evidence="2" id="KW-1133">Transmembrane helix</keyword>
<proteinExistence type="predicted"/>
<feature type="region of interest" description="Disordered" evidence="1">
    <location>
        <begin position="42"/>
        <end position="78"/>
    </location>
</feature>
<sequence>MISSSLSIPERMESNQKEMLMNLYMISLLVFFNSSTIPTLNYWRSPPSHPSSPNAKRRPPMSNDGQSRGIHYIASERD</sequence>
<gene>
    <name evidence="3" type="ORF">JTE90_018693</name>
</gene>
<dbReference type="Proteomes" id="UP000827092">
    <property type="component" value="Unassembled WGS sequence"/>
</dbReference>
<feature type="transmembrane region" description="Helical" evidence="2">
    <location>
        <begin position="21"/>
        <end position="43"/>
    </location>
</feature>